<evidence type="ECO:0000256" key="5">
    <source>
        <dbReference type="ARBA" id="ARBA00022946"/>
    </source>
</evidence>
<dbReference type="PROSITE" id="PS51387">
    <property type="entry name" value="FAD_PCMH"/>
    <property type="match status" value="1"/>
</dbReference>
<dbReference type="InterPro" id="IPR006094">
    <property type="entry name" value="Oxid_FAD_bind_N"/>
</dbReference>
<dbReference type="Gene3D" id="3.30.70.2740">
    <property type="match status" value="1"/>
</dbReference>
<accession>A0ABV7D5M3</accession>
<dbReference type="InterPro" id="IPR004113">
    <property type="entry name" value="FAD-bd_oxidored_4_C"/>
</dbReference>
<dbReference type="Gene3D" id="1.10.45.10">
    <property type="entry name" value="Vanillyl-alcohol Oxidase, Chain A, domain 4"/>
    <property type="match status" value="1"/>
</dbReference>
<sequence length="465" mass="50461">MNFLEITIQKQKAINLLVNKFAEQISCNPGILESHGRDESTHIPMPPDAVFFAQSTEDIATAVKICAEYNLPIIPYGAGTSLEGHLTAVHGGLSIDMSRMNRVIAVNENDMDVRIEAGITRKDLNAHLRDKGLFFPVDPGANCTLGGMVATRASGTNAVKYGTIREQLLSLKVITASGDIIETGTRSKKSAAGYDLTHLFCGSEGTLGIVTEISLKVHGIPEKVAAGICRFTSLEKAVNTVISTIQMGIPVSRIELLDTLSVRAVNGYSKTEYPEANTLFIEFSGSEASVQDQIENFTMLASEYGGTHVEFAENQEDINALWHARHQLLYATRALSPGKNFITTDVCIPISSLAECIIKTRADLDASGLFGSIVGHVGDGNFHTIILYDPAKPAELEIAESLNRRMVRRAIDMGGTSTGEHGIGTGKREFLVWERESAIPVMRMIKQALDPKNIMNPGKIFLDIA</sequence>
<dbReference type="SUPFAM" id="SSF55103">
    <property type="entry name" value="FAD-linked oxidases, C-terminal domain"/>
    <property type="match status" value="1"/>
</dbReference>
<dbReference type="InterPro" id="IPR036318">
    <property type="entry name" value="FAD-bd_PCMH-like_sf"/>
</dbReference>
<organism evidence="9 10">
    <name type="scientific">Kordiimonas pumila</name>
    <dbReference type="NCBI Taxonomy" id="2161677"/>
    <lineage>
        <taxon>Bacteria</taxon>
        <taxon>Pseudomonadati</taxon>
        <taxon>Pseudomonadota</taxon>
        <taxon>Alphaproteobacteria</taxon>
        <taxon>Kordiimonadales</taxon>
        <taxon>Kordiimonadaceae</taxon>
        <taxon>Kordiimonas</taxon>
    </lineage>
</organism>
<dbReference type="EC" id="1.1.2.4" evidence="7"/>
<name>A0ABV7D5M3_9PROT</name>
<keyword evidence="5" id="KW-0809">Transit peptide</keyword>
<dbReference type="Gene3D" id="3.30.465.10">
    <property type="match status" value="1"/>
</dbReference>
<evidence type="ECO:0000256" key="6">
    <source>
        <dbReference type="ARBA" id="ARBA00023002"/>
    </source>
</evidence>
<protein>
    <recommendedName>
        <fullName evidence="7">D-lactate dehydrogenase (cytochrome)</fullName>
        <ecNumber evidence="7">1.1.2.4</ecNumber>
    </recommendedName>
</protein>
<dbReference type="Pfam" id="PF02913">
    <property type="entry name" value="FAD-oxidase_C"/>
    <property type="match status" value="1"/>
</dbReference>
<dbReference type="InterPro" id="IPR016171">
    <property type="entry name" value="Vanillyl_alc_oxidase_C-sub2"/>
</dbReference>
<keyword evidence="3" id="KW-0285">Flavoprotein</keyword>
<evidence type="ECO:0000256" key="7">
    <source>
        <dbReference type="ARBA" id="ARBA00038897"/>
    </source>
</evidence>
<evidence type="ECO:0000256" key="1">
    <source>
        <dbReference type="ARBA" id="ARBA00001974"/>
    </source>
</evidence>
<evidence type="ECO:0000256" key="3">
    <source>
        <dbReference type="ARBA" id="ARBA00022630"/>
    </source>
</evidence>
<evidence type="ECO:0000256" key="4">
    <source>
        <dbReference type="ARBA" id="ARBA00022827"/>
    </source>
</evidence>
<keyword evidence="4" id="KW-0274">FAD</keyword>
<reference evidence="10" key="1">
    <citation type="journal article" date="2019" name="Int. J. Syst. Evol. Microbiol.">
        <title>The Global Catalogue of Microorganisms (GCM) 10K type strain sequencing project: providing services to taxonomists for standard genome sequencing and annotation.</title>
        <authorList>
            <consortium name="The Broad Institute Genomics Platform"/>
            <consortium name="The Broad Institute Genome Sequencing Center for Infectious Disease"/>
            <person name="Wu L."/>
            <person name="Ma J."/>
        </authorList>
    </citation>
    <scope>NUCLEOTIDE SEQUENCE [LARGE SCALE GENOMIC DNA]</scope>
    <source>
        <strain evidence="10">KCTC 62164</strain>
    </source>
</reference>
<evidence type="ECO:0000313" key="9">
    <source>
        <dbReference type="EMBL" id="MFC3052474.1"/>
    </source>
</evidence>
<evidence type="ECO:0000259" key="8">
    <source>
        <dbReference type="PROSITE" id="PS51387"/>
    </source>
</evidence>
<evidence type="ECO:0000313" key="10">
    <source>
        <dbReference type="Proteomes" id="UP001595444"/>
    </source>
</evidence>
<dbReference type="PANTHER" id="PTHR11748">
    <property type="entry name" value="D-LACTATE DEHYDROGENASE"/>
    <property type="match status" value="1"/>
</dbReference>
<keyword evidence="10" id="KW-1185">Reference proteome</keyword>
<dbReference type="PANTHER" id="PTHR11748:SF111">
    <property type="entry name" value="D-LACTATE DEHYDROGENASE, MITOCHONDRIAL-RELATED"/>
    <property type="match status" value="1"/>
</dbReference>
<proteinExistence type="inferred from homology"/>
<dbReference type="Pfam" id="PF01565">
    <property type="entry name" value="FAD_binding_4"/>
    <property type="match status" value="1"/>
</dbReference>
<keyword evidence="6" id="KW-0560">Oxidoreductase</keyword>
<comment type="caution">
    <text evidence="9">The sequence shown here is derived from an EMBL/GenBank/DDBJ whole genome shotgun (WGS) entry which is preliminary data.</text>
</comment>
<dbReference type="EMBL" id="JBHRSL010000010">
    <property type="protein sequence ID" value="MFC3052474.1"/>
    <property type="molecule type" value="Genomic_DNA"/>
</dbReference>
<dbReference type="InterPro" id="IPR016166">
    <property type="entry name" value="FAD-bd_PCMH"/>
</dbReference>
<evidence type="ECO:0000256" key="2">
    <source>
        <dbReference type="ARBA" id="ARBA00008000"/>
    </source>
</evidence>
<dbReference type="InterPro" id="IPR016164">
    <property type="entry name" value="FAD-linked_Oxase-like_C"/>
</dbReference>
<comment type="similarity">
    <text evidence="2">Belongs to the FAD-binding oxidoreductase/transferase type 4 family.</text>
</comment>
<dbReference type="InterPro" id="IPR016169">
    <property type="entry name" value="FAD-bd_PCMH_sub2"/>
</dbReference>
<gene>
    <name evidence="9" type="ORF">ACFOKA_11230</name>
</gene>
<dbReference type="Proteomes" id="UP001595444">
    <property type="component" value="Unassembled WGS sequence"/>
</dbReference>
<dbReference type="RefSeq" id="WP_194213864.1">
    <property type="nucleotide sequence ID" value="NZ_CP061205.1"/>
</dbReference>
<feature type="domain" description="FAD-binding PCMH-type" evidence="8">
    <location>
        <begin position="43"/>
        <end position="220"/>
    </location>
</feature>
<comment type="cofactor">
    <cofactor evidence="1">
        <name>FAD</name>
        <dbReference type="ChEBI" id="CHEBI:57692"/>
    </cofactor>
</comment>
<dbReference type="SUPFAM" id="SSF56176">
    <property type="entry name" value="FAD-binding/transporter-associated domain-like"/>
    <property type="match status" value="1"/>
</dbReference>